<evidence type="ECO:0000313" key="1">
    <source>
        <dbReference type="EMBL" id="KAK0430857.1"/>
    </source>
</evidence>
<name>A0AA39IWJ5_9AGAR</name>
<dbReference type="EMBL" id="JAUEPT010000130">
    <property type="protein sequence ID" value="KAK0430857.1"/>
    <property type="molecule type" value="Genomic_DNA"/>
</dbReference>
<dbReference type="Proteomes" id="UP001175226">
    <property type="component" value="Unassembled WGS sequence"/>
</dbReference>
<comment type="caution">
    <text evidence="1">The sequence shown here is derived from an EMBL/GenBank/DDBJ whole genome shotgun (WGS) entry which is preliminary data.</text>
</comment>
<keyword evidence="2" id="KW-1185">Reference proteome</keyword>
<organism evidence="1 2">
    <name type="scientific">Armillaria borealis</name>
    <dbReference type="NCBI Taxonomy" id="47425"/>
    <lineage>
        <taxon>Eukaryota</taxon>
        <taxon>Fungi</taxon>
        <taxon>Dikarya</taxon>
        <taxon>Basidiomycota</taxon>
        <taxon>Agaricomycotina</taxon>
        <taxon>Agaricomycetes</taxon>
        <taxon>Agaricomycetidae</taxon>
        <taxon>Agaricales</taxon>
        <taxon>Marasmiineae</taxon>
        <taxon>Physalacriaceae</taxon>
        <taxon>Armillaria</taxon>
    </lineage>
</organism>
<accession>A0AA39IWJ5</accession>
<dbReference type="AlphaFoldDB" id="A0AA39IWJ5"/>
<reference evidence="1" key="1">
    <citation type="submission" date="2023-06" db="EMBL/GenBank/DDBJ databases">
        <authorList>
            <consortium name="Lawrence Berkeley National Laboratory"/>
            <person name="Ahrendt S."/>
            <person name="Sahu N."/>
            <person name="Indic B."/>
            <person name="Wong-Bajracharya J."/>
            <person name="Merenyi Z."/>
            <person name="Ke H.-M."/>
            <person name="Monk M."/>
            <person name="Kocsube S."/>
            <person name="Drula E."/>
            <person name="Lipzen A."/>
            <person name="Balint B."/>
            <person name="Henrissat B."/>
            <person name="Andreopoulos B."/>
            <person name="Martin F.M."/>
            <person name="Harder C.B."/>
            <person name="Rigling D."/>
            <person name="Ford K.L."/>
            <person name="Foster G.D."/>
            <person name="Pangilinan J."/>
            <person name="Papanicolaou A."/>
            <person name="Barry K."/>
            <person name="LaButti K."/>
            <person name="Viragh M."/>
            <person name="Koriabine M."/>
            <person name="Yan M."/>
            <person name="Riley R."/>
            <person name="Champramary S."/>
            <person name="Plett K.L."/>
            <person name="Tsai I.J."/>
            <person name="Slot J."/>
            <person name="Sipos G."/>
            <person name="Plett J."/>
            <person name="Nagy L.G."/>
            <person name="Grigoriev I.V."/>
        </authorList>
    </citation>
    <scope>NUCLEOTIDE SEQUENCE</scope>
    <source>
        <strain evidence="1">FPL87.14</strain>
    </source>
</reference>
<proteinExistence type="predicted"/>
<protein>
    <submittedName>
        <fullName evidence="1">Uncharacterized protein</fullName>
    </submittedName>
</protein>
<gene>
    <name evidence="1" type="ORF">EV421DRAFT_1743611</name>
</gene>
<evidence type="ECO:0000313" key="2">
    <source>
        <dbReference type="Proteomes" id="UP001175226"/>
    </source>
</evidence>
<sequence length="133" mass="14562">MRQAADILASPAVMRIRLLEASNDQSRNSKAIIVPMRQGGQANGKWQIRKALESYVALIPISMLELSLISMLYHGTTGTMSAPNQICFAVSHGDGHDKSTRASRITGTNRLEANIGLLLARMRLFLGYYGESV</sequence>